<proteinExistence type="predicted"/>
<dbReference type="Proteomes" id="UP001195965">
    <property type="component" value="Chromosome"/>
</dbReference>
<dbReference type="EMBL" id="CP127526">
    <property type="protein sequence ID" value="XRI73779.1"/>
    <property type="molecule type" value="Genomic_DNA"/>
</dbReference>
<sequence>MKGLATLGFLCMLVLGLAGCGRKTPLTLPPPPAEHPAATAAAPAPTPGSPDHVATGSNTQP</sequence>
<keyword evidence="2" id="KW-1185">Reference proteome</keyword>
<organism evidence="1 2">
    <name type="scientific">Acidithiobacillus montserratensis</name>
    <dbReference type="NCBI Taxonomy" id="2729135"/>
    <lineage>
        <taxon>Bacteria</taxon>
        <taxon>Pseudomonadati</taxon>
        <taxon>Pseudomonadota</taxon>
        <taxon>Acidithiobacillia</taxon>
        <taxon>Acidithiobacillales</taxon>
        <taxon>Acidithiobacillaceae</taxon>
        <taxon>Acidithiobacillus</taxon>
    </lineage>
</organism>
<keyword evidence="1" id="KW-0449">Lipoprotein</keyword>
<reference evidence="1 2" key="1">
    <citation type="journal article" date="2021" name="ISME J.">
        <title>Genomic evolution of the class Acidithiobacillia: deep-branching Proteobacteria living in extreme acidic conditions.</title>
        <authorList>
            <person name="Moya-Beltran A."/>
            <person name="Beard S."/>
            <person name="Rojas-Villalobos C."/>
            <person name="Issotta F."/>
            <person name="Gallardo Y."/>
            <person name="Ulloa R."/>
            <person name="Giaveno A."/>
            <person name="Degli Esposti M."/>
            <person name="Johnson D.B."/>
            <person name="Quatrini R."/>
        </authorList>
    </citation>
    <scope>NUCLEOTIDE SEQUENCE [LARGE SCALE GENOMIC DNA]</scope>
    <source>
        <strain evidence="1 2">GG1-14</strain>
    </source>
</reference>
<accession>A0ACD5HG44</accession>
<name>A0ACD5HG44_9PROT</name>
<evidence type="ECO:0000313" key="2">
    <source>
        <dbReference type="Proteomes" id="UP001195965"/>
    </source>
</evidence>
<protein>
    <submittedName>
        <fullName evidence="1">Lipoprotein</fullName>
    </submittedName>
</protein>
<gene>
    <name evidence="1" type="ORF">HHS34_000915</name>
</gene>
<evidence type="ECO:0000313" key="1">
    <source>
        <dbReference type="EMBL" id="XRI73779.1"/>
    </source>
</evidence>